<evidence type="ECO:0000313" key="1">
    <source>
        <dbReference type="EMBL" id="BDZ52719.1"/>
    </source>
</evidence>
<dbReference type="EMBL" id="AP027733">
    <property type="protein sequence ID" value="BDZ52719.1"/>
    <property type="molecule type" value="Genomic_DNA"/>
</dbReference>
<dbReference type="Proteomes" id="UP001321486">
    <property type="component" value="Plasmid pNBRC108728a"/>
</dbReference>
<sequence length="324" mass="36047">MQTTEKTLTEQSPVEIDTQLAALYADRNSMAHKLDIAVKHLASTKEEMERQSAANPTYRHYYYNQDRLDELTAEVAQLKADLARVIAEIAPFNAEFIRRGGWTRAFLVVSSMGGHVHSSMECSTCRQDTGFHWRPELSDHDELEIIAAAGERACTVCYPEAPVELIAKPTSIFSSEEITAAEARIERAAKKAERDAIAAAKLVIHPDGRIIQDRYGRDVKTEATVVTNAVNGLLDTFRHTDTTWPSHWDDAEVATYIADHQGIAERSIVALAHKHGVTVEAETDQIMAKVLPKLVKYLYGSSSYDAAVRREAELKALKAKLKAK</sequence>
<organism evidence="1 2">
    <name type="scientific">Frondihabitans sucicola</name>
    <dbReference type="NCBI Taxonomy" id="1268041"/>
    <lineage>
        <taxon>Bacteria</taxon>
        <taxon>Bacillati</taxon>
        <taxon>Actinomycetota</taxon>
        <taxon>Actinomycetes</taxon>
        <taxon>Micrococcales</taxon>
        <taxon>Microbacteriaceae</taxon>
        <taxon>Frondihabitans</taxon>
    </lineage>
</organism>
<protein>
    <submittedName>
        <fullName evidence="1">Uncharacterized protein</fullName>
    </submittedName>
</protein>
<keyword evidence="2" id="KW-1185">Reference proteome</keyword>
<dbReference type="RefSeq" id="WP_286347000.1">
    <property type="nucleotide sequence ID" value="NZ_AP027733.1"/>
</dbReference>
<evidence type="ECO:0000313" key="2">
    <source>
        <dbReference type="Proteomes" id="UP001321486"/>
    </source>
</evidence>
<proteinExistence type="predicted"/>
<accession>A0ABN6Y6M0</accession>
<name>A0ABN6Y6M0_9MICO</name>
<keyword evidence="1" id="KW-0614">Plasmid</keyword>
<geneLocation type="plasmid" evidence="1 2">
    <name>pNBRC108728a</name>
</geneLocation>
<gene>
    <name evidence="1" type="ORF">GCM10025867_49600</name>
</gene>
<reference evidence="2" key="1">
    <citation type="journal article" date="2019" name="Int. J. Syst. Evol. Microbiol.">
        <title>The Global Catalogue of Microorganisms (GCM) 10K type strain sequencing project: providing services to taxonomists for standard genome sequencing and annotation.</title>
        <authorList>
            <consortium name="The Broad Institute Genomics Platform"/>
            <consortium name="The Broad Institute Genome Sequencing Center for Infectious Disease"/>
            <person name="Wu L."/>
            <person name="Ma J."/>
        </authorList>
    </citation>
    <scope>NUCLEOTIDE SEQUENCE [LARGE SCALE GENOMIC DNA]</scope>
    <source>
        <strain evidence="2">NBRC 108728</strain>
    </source>
</reference>